<dbReference type="AlphaFoldDB" id="A0AA39YQF9"/>
<name>A0AA39YQF9_9PEZI</name>
<evidence type="ECO:0000313" key="2">
    <source>
        <dbReference type="Proteomes" id="UP001174936"/>
    </source>
</evidence>
<dbReference type="Proteomes" id="UP001174936">
    <property type="component" value="Unassembled WGS sequence"/>
</dbReference>
<organism evidence="1 2">
    <name type="scientific">Cercophora newfieldiana</name>
    <dbReference type="NCBI Taxonomy" id="92897"/>
    <lineage>
        <taxon>Eukaryota</taxon>
        <taxon>Fungi</taxon>
        <taxon>Dikarya</taxon>
        <taxon>Ascomycota</taxon>
        <taxon>Pezizomycotina</taxon>
        <taxon>Sordariomycetes</taxon>
        <taxon>Sordariomycetidae</taxon>
        <taxon>Sordariales</taxon>
        <taxon>Lasiosphaeriaceae</taxon>
        <taxon>Cercophora</taxon>
    </lineage>
</organism>
<keyword evidence="2" id="KW-1185">Reference proteome</keyword>
<proteinExistence type="predicted"/>
<evidence type="ECO:0000313" key="1">
    <source>
        <dbReference type="EMBL" id="KAK0655485.1"/>
    </source>
</evidence>
<dbReference type="EMBL" id="JAULSV010000001">
    <property type="protein sequence ID" value="KAK0655485.1"/>
    <property type="molecule type" value="Genomic_DNA"/>
</dbReference>
<comment type="caution">
    <text evidence="1">The sequence shown here is derived from an EMBL/GenBank/DDBJ whole genome shotgun (WGS) entry which is preliminary data.</text>
</comment>
<reference evidence="1" key="1">
    <citation type="submission" date="2023-06" db="EMBL/GenBank/DDBJ databases">
        <title>Genome-scale phylogeny and comparative genomics of the fungal order Sordariales.</title>
        <authorList>
            <consortium name="Lawrence Berkeley National Laboratory"/>
            <person name="Hensen N."/>
            <person name="Bonometti L."/>
            <person name="Westerberg I."/>
            <person name="Brannstrom I.O."/>
            <person name="Guillou S."/>
            <person name="Cros-Aarteil S."/>
            <person name="Calhoun S."/>
            <person name="Haridas S."/>
            <person name="Kuo A."/>
            <person name="Mondo S."/>
            <person name="Pangilinan J."/>
            <person name="Riley R."/>
            <person name="Labutti K."/>
            <person name="Andreopoulos B."/>
            <person name="Lipzen A."/>
            <person name="Chen C."/>
            <person name="Yanf M."/>
            <person name="Daum C."/>
            <person name="Ng V."/>
            <person name="Clum A."/>
            <person name="Steindorff A."/>
            <person name="Ohm R."/>
            <person name="Martin F."/>
            <person name="Silar P."/>
            <person name="Natvig D."/>
            <person name="Lalanne C."/>
            <person name="Gautier V."/>
            <person name="Ament-Velasquez S.L."/>
            <person name="Kruys A."/>
            <person name="Hutchinson M.I."/>
            <person name="Powell A.J."/>
            <person name="Barry K."/>
            <person name="Miller A.N."/>
            <person name="Grigoriev I.V."/>
            <person name="Debuchy R."/>
            <person name="Gladieux P."/>
            <person name="Thoren M.H."/>
            <person name="Johannesson H."/>
        </authorList>
    </citation>
    <scope>NUCLEOTIDE SEQUENCE</scope>
    <source>
        <strain evidence="1">SMH2532-1</strain>
    </source>
</reference>
<protein>
    <submittedName>
        <fullName evidence="1">Uncharacterized protein</fullName>
    </submittedName>
</protein>
<sequence length="150" mass="17499">MVRVIRRPKEHQVRFWLRTAIWEFHLGERTCPYWIGRAWMGTVQYQGRQRSPKWKLVETRGNFEEAATSPLFVAARSNEAKKKQSAIEAQKLQRAADAGLWTRVYKHHRCRGKHCKQDPWLQGFHALWPGLTKVGRRGDPAQTARAPDAL</sequence>
<accession>A0AA39YQF9</accession>
<gene>
    <name evidence="1" type="ORF">B0T16DRAFT_499354</name>
</gene>